<dbReference type="EMBL" id="LR134142">
    <property type="protein sequence ID" value="VEA02060.1"/>
    <property type="molecule type" value="Genomic_DNA"/>
</dbReference>
<dbReference type="Proteomes" id="UP000276345">
    <property type="component" value="Chromosome"/>
</dbReference>
<dbReference type="SUPFAM" id="SSF56112">
    <property type="entry name" value="Protein kinase-like (PK-like)"/>
    <property type="match status" value="1"/>
</dbReference>
<gene>
    <name evidence="1" type="primary">waaY</name>
    <name evidence="1" type="ORF">NCTC7406_00132</name>
</gene>
<evidence type="ECO:0000313" key="1">
    <source>
        <dbReference type="EMBL" id="VEA02060.1"/>
    </source>
</evidence>
<proteinExistence type="predicted"/>
<dbReference type="EC" id="2.7.1.-" evidence="1"/>
<protein>
    <submittedName>
        <fullName evidence="1">Lipopolysaccharide core biosynthesis protein</fullName>
        <ecNumber evidence="1">2.7.1.-</ecNumber>
    </submittedName>
</protein>
<accession>A0A3S4IP29</accession>
<dbReference type="InterPro" id="IPR011009">
    <property type="entry name" value="Kinase-like_dom_sf"/>
</dbReference>
<dbReference type="NCBIfam" id="NF007684">
    <property type="entry name" value="PRK10359.1"/>
    <property type="match status" value="1"/>
</dbReference>
<dbReference type="GO" id="GO:0016740">
    <property type="term" value="F:transferase activity"/>
    <property type="evidence" value="ECO:0007669"/>
    <property type="project" value="UniProtKB-KW"/>
</dbReference>
<keyword evidence="1" id="KW-0808">Transferase</keyword>
<dbReference type="InterPro" id="IPR009330">
    <property type="entry name" value="LipoPS_heptP_kinase"/>
</dbReference>
<reference evidence="1 2" key="1">
    <citation type="submission" date="2018-12" db="EMBL/GenBank/DDBJ databases">
        <authorList>
            <consortium name="Pathogen Informatics"/>
        </authorList>
    </citation>
    <scope>NUCLEOTIDE SEQUENCE [LARGE SCALE GENOMIC DNA]</scope>
    <source>
        <strain evidence="1 2">NCTC7406</strain>
    </source>
</reference>
<organism evidence="1 2">
    <name type="scientific">Salmonella enterica subsp. enterica serovar Sanjuan</name>
    <dbReference type="NCBI Taxonomy" id="1160765"/>
    <lineage>
        <taxon>Bacteria</taxon>
        <taxon>Pseudomonadati</taxon>
        <taxon>Pseudomonadota</taxon>
        <taxon>Gammaproteobacteria</taxon>
        <taxon>Enterobacterales</taxon>
        <taxon>Enterobacteriaceae</taxon>
        <taxon>Salmonella</taxon>
    </lineage>
</organism>
<name>A0A3S4IP29_SALET</name>
<dbReference type="Pfam" id="PF06176">
    <property type="entry name" value="WaaY"/>
    <property type="match status" value="1"/>
</dbReference>
<dbReference type="AlphaFoldDB" id="A0A3S4IP29"/>
<evidence type="ECO:0000313" key="2">
    <source>
        <dbReference type="Proteomes" id="UP000276345"/>
    </source>
</evidence>
<sequence length="241" mass="28457">MIIEKKVKNYTVFVKKDGEKYIEIFKDFLSYNHQIIKVFRNIEDTKVVLINTDYGKYILKVFSPKVKNTERFFKSLVKGDYYEKLFHQTDRVRREGFAALNDFYLLAEIKTLRYVKTYVMIIEYIEGIELVDMPEISDEVRGKIKQSIYSLHQHGMVSGDPHKGNFILQGNEIRIIDLSGKRPSRQRKAKDRIDLERHYGIKNSVRDIGFYLLIYKKNFEISCVVLRVRKSADQCSTFGLI</sequence>